<sequence length="145" mass="16424">MLPWLVWNTVGVLFVQIVCLGIVSQHRHLDDAPPATVPDEQDGGPRSPGLSCYLNRDCQPIEFCVKPDRNTFSLGVCTMLPEFVPSRSEDHSRDLHFVVRNVRLLNEPSASRCKRQGRVEQRAHRGLQPSFDITAYLYNTYVSAD</sequence>
<dbReference type="EMBL" id="JABSTQ010010663">
    <property type="protein sequence ID" value="KAG0419089.1"/>
    <property type="molecule type" value="Genomic_DNA"/>
</dbReference>
<dbReference type="Proteomes" id="UP000805193">
    <property type="component" value="Unassembled WGS sequence"/>
</dbReference>
<name>A0AC60PFW2_IXOPE</name>
<keyword evidence="2" id="KW-1185">Reference proteome</keyword>
<proteinExistence type="predicted"/>
<organism evidence="1 2">
    <name type="scientific">Ixodes persulcatus</name>
    <name type="common">Taiga tick</name>
    <dbReference type="NCBI Taxonomy" id="34615"/>
    <lineage>
        <taxon>Eukaryota</taxon>
        <taxon>Metazoa</taxon>
        <taxon>Ecdysozoa</taxon>
        <taxon>Arthropoda</taxon>
        <taxon>Chelicerata</taxon>
        <taxon>Arachnida</taxon>
        <taxon>Acari</taxon>
        <taxon>Parasitiformes</taxon>
        <taxon>Ixodida</taxon>
        <taxon>Ixodoidea</taxon>
        <taxon>Ixodidae</taxon>
        <taxon>Ixodinae</taxon>
        <taxon>Ixodes</taxon>
    </lineage>
</organism>
<gene>
    <name evidence="1" type="ORF">HPB47_004381</name>
</gene>
<reference evidence="1 2" key="1">
    <citation type="journal article" date="2020" name="Cell">
        <title>Large-Scale Comparative Analyses of Tick Genomes Elucidate Their Genetic Diversity and Vector Capacities.</title>
        <authorList>
            <consortium name="Tick Genome and Microbiome Consortium (TIGMIC)"/>
            <person name="Jia N."/>
            <person name="Wang J."/>
            <person name="Shi W."/>
            <person name="Du L."/>
            <person name="Sun Y."/>
            <person name="Zhan W."/>
            <person name="Jiang J.F."/>
            <person name="Wang Q."/>
            <person name="Zhang B."/>
            <person name="Ji P."/>
            <person name="Bell-Sakyi L."/>
            <person name="Cui X.M."/>
            <person name="Yuan T.T."/>
            <person name="Jiang B.G."/>
            <person name="Yang W.F."/>
            <person name="Lam T.T."/>
            <person name="Chang Q.C."/>
            <person name="Ding S.J."/>
            <person name="Wang X.J."/>
            <person name="Zhu J.G."/>
            <person name="Ruan X.D."/>
            <person name="Zhao L."/>
            <person name="Wei J.T."/>
            <person name="Ye R.Z."/>
            <person name="Que T.C."/>
            <person name="Du C.H."/>
            <person name="Zhou Y.H."/>
            <person name="Cheng J.X."/>
            <person name="Dai P.F."/>
            <person name="Guo W.B."/>
            <person name="Han X.H."/>
            <person name="Huang E.J."/>
            <person name="Li L.F."/>
            <person name="Wei W."/>
            <person name="Gao Y.C."/>
            <person name="Liu J.Z."/>
            <person name="Shao H.Z."/>
            <person name="Wang X."/>
            <person name="Wang C.C."/>
            <person name="Yang T.C."/>
            <person name="Huo Q.B."/>
            <person name="Li W."/>
            <person name="Chen H.Y."/>
            <person name="Chen S.E."/>
            <person name="Zhou L.G."/>
            <person name="Ni X.B."/>
            <person name="Tian J.H."/>
            <person name="Sheng Y."/>
            <person name="Liu T."/>
            <person name="Pan Y.S."/>
            <person name="Xia L.Y."/>
            <person name="Li J."/>
            <person name="Zhao F."/>
            <person name="Cao W.C."/>
        </authorList>
    </citation>
    <scope>NUCLEOTIDE SEQUENCE [LARGE SCALE GENOMIC DNA]</scope>
    <source>
        <strain evidence="1">Iper-2018</strain>
    </source>
</reference>
<comment type="caution">
    <text evidence="1">The sequence shown here is derived from an EMBL/GenBank/DDBJ whole genome shotgun (WGS) entry which is preliminary data.</text>
</comment>
<evidence type="ECO:0000313" key="2">
    <source>
        <dbReference type="Proteomes" id="UP000805193"/>
    </source>
</evidence>
<protein>
    <submittedName>
        <fullName evidence="1">Uncharacterized protein</fullName>
    </submittedName>
</protein>
<evidence type="ECO:0000313" key="1">
    <source>
        <dbReference type="EMBL" id="KAG0419089.1"/>
    </source>
</evidence>
<accession>A0AC60PFW2</accession>